<feature type="signal peptide" evidence="2">
    <location>
        <begin position="1"/>
        <end position="18"/>
    </location>
</feature>
<evidence type="ECO:0000313" key="4">
    <source>
        <dbReference type="Proteomes" id="UP001199319"/>
    </source>
</evidence>
<proteinExistence type="predicted"/>
<dbReference type="RefSeq" id="WP_302927599.1">
    <property type="nucleotide sequence ID" value="NZ_JAJEPW010000002.1"/>
</dbReference>
<reference evidence="3" key="1">
    <citation type="submission" date="2021-10" db="EMBL/GenBank/DDBJ databases">
        <title>Anaerobic single-cell dispensing facilitates the cultivation of human gut bacteria.</title>
        <authorList>
            <person name="Afrizal A."/>
        </authorList>
    </citation>
    <scope>NUCLEOTIDE SEQUENCE</scope>
    <source>
        <strain evidence="3">CLA-AA-H272</strain>
    </source>
</reference>
<gene>
    <name evidence="3" type="ORF">LKD37_01305</name>
</gene>
<dbReference type="Proteomes" id="UP001199319">
    <property type="component" value="Unassembled WGS sequence"/>
</dbReference>
<keyword evidence="4" id="KW-1185">Reference proteome</keyword>
<organism evidence="3 4">
    <name type="scientific">Brotocaccenecus cirricatena</name>
    <dbReference type="NCBI Taxonomy" id="3064195"/>
    <lineage>
        <taxon>Bacteria</taxon>
        <taxon>Bacillati</taxon>
        <taxon>Bacillota</taxon>
        <taxon>Clostridia</taxon>
        <taxon>Eubacteriales</taxon>
        <taxon>Oscillospiraceae</taxon>
        <taxon>Brotocaccenecus</taxon>
    </lineage>
</organism>
<keyword evidence="2" id="KW-0732">Signal</keyword>
<evidence type="ECO:0000313" key="3">
    <source>
        <dbReference type="EMBL" id="MCC2128167.1"/>
    </source>
</evidence>
<comment type="caution">
    <text evidence="3">The sequence shown here is derived from an EMBL/GenBank/DDBJ whole genome shotgun (WGS) entry which is preliminary data.</text>
</comment>
<evidence type="ECO:0000256" key="1">
    <source>
        <dbReference type="SAM" id="MobiDB-lite"/>
    </source>
</evidence>
<evidence type="ECO:0000256" key="2">
    <source>
        <dbReference type="SAM" id="SignalP"/>
    </source>
</evidence>
<accession>A0AAE3DCW1</accession>
<feature type="region of interest" description="Disordered" evidence="1">
    <location>
        <begin position="28"/>
        <end position="70"/>
    </location>
</feature>
<name>A0AAE3DCW1_9FIRM</name>
<sequence>MKKLLCVLLIALTLVPLAACGGEKDKVTAAADSADNQAPEASVSQKQPSEKKSESKPAASEPTQSTDGVDVDLTRLSSTMVYSEIYNMMNAPGDYIGKTIKMTGQFVYYENPDTKAQYFTCIIGDAMACCSQGLEFVLTGKHTYPDDYPELGSEITVSGTFELYEEGDIRYCRLVDAEMIGQ</sequence>
<feature type="chain" id="PRO_5041953881" evidence="2">
    <location>
        <begin position="19"/>
        <end position="182"/>
    </location>
</feature>
<dbReference type="AlphaFoldDB" id="A0AAE3DCW1"/>
<dbReference type="EMBL" id="JAJEPW010000002">
    <property type="protein sequence ID" value="MCC2128167.1"/>
    <property type="molecule type" value="Genomic_DNA"/>
</dbReference>
<protein>
    <submittedName>
        <fullName evidence="3">Uncharacterized protein</fullName>
    </submittedName>
</protein>